<evidence type="ECO:0000256" key="8">
    <source>
        <dbReference type="ARBA" id="ARBA00022840"/>
    </source>
</evidence>
<evidence type="ECO:0000256" key="6">
    <source>
        <dbReference type="ARBA" id="ARBA00022741"/>
    </source>
</evidence>
<evidence type="ECO:0000256" key="4">
    <source>
        <dbReference type="ARBA" id="ARBA00022679"/>
    </source>
</evidence>
<accession>A0A0C7QQP8</accession>
<keyword evidence="5" id="KW-0479">Metal-binding</keyword>
<dbReference type="SUPFAM" id="SSF111331">
    <property type="entry name" value="NAD kinase/diacylglycerol kinase-like"/>
    <property type="match status" value="1"/>
</dbReference>
<dbReference type="GO" id="GO:0046872">
    <property type="term" value="F:metal ion binding"/>
    <property type="evidence" value="ECO:0007669"/>
    <property type="project" value="UniProtKB-KW"/>
</dbReference>
<keyword evidence="10" id="KW-0443">Lipid metabolism</keyword>
<dbReference type="SMART" id="SM00046">
    <property type="entry name" value="DAGKc"/>
    <property type="match status" value="1"/>
</dbReference>
<comment type="cofactor">
    <cofactor evidence="1">
        <name>Mg(2+)</name>
        <dbReference type="ChEBI" id="CHEBI:18420"/>
    </cofactor>
</comment>
<evidence type="ECO:0000256" key="5">
    <source>
        <dbReference type="ARBA" id="ARBA00022723"/>
    </source>
</evidence>
<keyword evidence="9" id="KW-0460">Magnesium</keyword>
<dbReference type="GO" id="GO:0004143">
    <property type="term" value="F:ATP-dependent diacylglycerol kinase activity"/>
    <property type="evidence" value="ECO:0007669"/>
    <property type="project" value="UniProtKB-EC"/>
</dbReference>
<keyword evidence="8" id="KW-0067">ATP-binding</keyword>
<organism evidence="14 15">
    <name type="scientific">Paraclostridium sordellii</name>
    <name type="common">Clostridium sordellii</name>
    <dbReference type="NCBI Taxonomy" id="1505"/>
    <lineage>
        <taxon>Bacteria</taxon>
        <taxon>Bacillati</taxon>
        <taxon>Bacillota</taxon>
        <taxon>Clostridia</taxon>
        <taxon>Peptostreptococcales</taxon>
        <taxon>Peptostreptococcaceae</taxon>
        <taxon>Paraclostridium</taxon>
    </lineage>
</organism>
<evidence type="ECO:0000256" key="1">
    <source>
        <dbReference type="ARBA" id="ARBA00001946"/>
    </source>
</evidence>
<keyword evidence="6" id="KW-0547">Nucleotide-binding</keyword>
<dbReference type="InterPro" id="IPR001206">
    <property type="entry name" value="Diacylglycerol_kinase_cat_dom"/>
</dbReference>
<dbReference type="InterPro" id="IPR050187">
    <property type="entry name" value="Lipid_Phosphate_FormReg"/>
</dbReference>
<dbReference type="AlphaFoldDB" id="A0A0C7QQP8"/>
<dbReference type="Proteomes" id="UP000049127">
    <property type="component" value="Unassembled WGS sequence"/>
</dbReference>
<dbReference type="Pfam" id="PF00781">
    <property type="entry name" value="DAGK_cat"/>
    <property type="match status" value="1"/>
</dbReference>
<dbReference type="Gene3D" id="3.40.50.10330">
    <property type="entry name" value="Probable inorganic polyphosphate/atp-NAD kinase, domain 1"/>
    <property type="match status" value="1"/>
</dbReference>
<evidence type="ECO:0000256" key="9">
    <source>
        <dbReference type="ARBA" id="ARBA00022842"/>
    </source>
</evidence>
<protein>
    <submittedName>
        <fullName evidence="14">Lipid kinase</fullName>
        <ecNumber evidence="14">2.7.1.107</ecNumber>
    </submittedName>
</protein>
<dbReference type="GO" id="GO:0008654">
    <property type="term" value="P:phospholipid biosynthetic process"/>
    <property type="evidence" value="ECO:0007669"/>
    <property type="project" value="UniProtKB-KW"/>
</dbReference>
<keyword evidence="3" id="KW-0444">Lipid biosynthesis</keyword>
<dbReference type="EMBL" id="CEKZ01000003">
    <property type="protein sequence ID" value="CEQ03097.1"/>
    <property type="molecule type" value="Genomic_DNA"/>
</dbReference>
<keyword evidence="12" id="KW-1208">Phospholipid metabolism</keyword>
<dbReference type="InterPro" id="IPR005218">
    <property type="entry name" value="Diacylglycerol/lipid_kinase"/>
</dbReference>
<dbReference type="PROSITE" id="PS50146">
    <property type="entry name" value="DAGK"/>
    <property type="match status" value="1"/>
</dbReference>
<dbReference type="Pfam" id="PF19279">
    <property type="entry name" value="YegS_C"/>
    <property type="match status" value="1"/>
</dbReference>
<dbReference type="NCBIfam" id="NF009605">
    <property type="entry name" value="PRK13059.1"/>
    <property type="match status" value="1"/>
</dbReference>
<evidence type="ECO:0000256" key="10">
    <source>
        <dbReference type="ARBA" id="ARBA00023098"/>
    </source>
</evidence>
<gene>
    <name evidence="14" type="primary">dagK</name>
    <name evidence="14" type="ORF">R28058_08301</name>
</gene>
<dbReference type="Gene3D" id="2.60.200.40">
    <property type="match status" value="1"/>
</dbReference>
<evidence type="ECO:0000259" key="13">
    <source>
        <dbReference type="PROSITE" id="PS50146"/>
    </source>
</evidence>
<evidence type="ECO:0000256" key="2">
    <source>
        <dbReference type="ARBA" id="ARBA00005983"/>
    </source>
</evidence>
<evidence type="ECO:0000313" key="15">
    <source>
        <dbReference type="Proteomes" id="UP000049127"/>
    </source>
</evidence>
<proteinExistence type="inferred from homology"/>
<name>A0A0C7QQP8_PARSO</name>
<keyword evidence="11" id="KW-0594">Phospholipid biosynthesis</keyword>
<dbReference type="InterPro" id="IPR017438">
    <property type="entry name" value="ATP-NAD_kinase_N"/>
</dbReference>
<dbReference type="NCBIfam" id="TIGR00147">
    <property type="entry name" value="YegS/Rv2252/BmrU family lipid kinase"/>
    <property type="match status" value="1"/>
</dbReference>
<evidence type="ECO:0000256" key="3">
    <source>
        <dbReference type="ARBA" id="ARBA00022516"/>
    </source>
</evidence>
<keyword evidence="7 14" id="KW-0418">Kinase</keyword>
<reference evidence="14 15" key="1">
    <citation type="submission" date="2015-01" db="EMBL/GenBank/DDBJ databases">
        <authorList>
            <person name="Aslett A.Martin."/>
            <person name="De Silva Nishadi"/>
        </authorList>
    </citation>
    <scope>NUCLEOTIDE SEQUENCE [LARGE SCALE GENOMIC DNA]</scope>
    <source>
        <strain evidence="14 15">R28058</strain>
    </source>
</reference>
<dbReference type="OrthoDB" id="142078at2"/>
<evidence type="ECO:0000256" key="7">
    <source>
        <dbReference type="ARBA" id="ARBA00022777"/>
    </source>
</evidence>
<comment type="similarity">
    <text evidence="2">Belongs to the diacylglycerol/lipid kinase family.</text>
</comment>
<dbReference type="InterPro" id="IPR016064">
    <property type="entry name" value="NAD/diacylglycerol_kinase_sf"/>
</dbReference>
<dbReference type="GO" id="GO:0005886">
    <property type="term" value="C:plasma membrane"/>
    <property type="evidence" value="ECO:0007669"/>
    <property type="project" value="TreeGrafter"/>
</dbReference>
<evidence type="ECO:0000256" key="12">
    <source>
        <dbReference type="ARBA" id="ARBA00023264"/>
    </source>
</evidence>
<keyword evidence="4 14" id="KW-0808">Transferase</keyword>
<sequence>MKKIKFIYNPNSGDKKIVYKLDNIISKFQNNGYTVVPYRLSKESNIENGLEDINEDYEYILIAGGDGSVDRLVNHIKKNNIDLPIAILPTGTANDFANVLNIPLDIEEAIDKIIKSKPKDIDLGIINDDYFVNIASTGMFTDVSQRVDENWKNSIGRVSYIIKGLEDALHLRKFNITVKSKELKYEGDMYLILILNGRTAGNISLAHYAMLDDGYLDVIIFKAMPIQKTIPLLLDIIKGAPIDKYNEIIYFKTDELYIECEENIVTDIDGERGPEFPLHIKCDKQGVQILGIE</sequence>
<dbReference type="EC" id="2.7.1.107" evidence="14"/>
<evidence type="ECO:0000313" key="14">
    <source>
        <dbReference type="EMBL" id="CEQ03097.1"/>
    </source>
</evidence>
<dbReference type="PANTHER" id="PTHR12358:SF106">
    <property type="entry name" value="LIPID KINASE YEGS"/>
    <property type="match status" value="1"/>
</dbReference>
<dbReference type="GO" id="GO:0005524">
    <property type="term" value="F:ATP binding"/>
    <property type="evidence" value="ECO:0007669"/>
    <property type="project" value="UniProtKB-KW"/>
</dbReference>
<feature type="domain" description="DAGKc" evidence="13">
    <location>
        <begin position="1"/>
        <end position="130"/>
    </location>
</feature>
<dbReference type="PANTHER" id="PTHR12358">
    <property type="entry name" value="SPHINGOSINE KINASE"/>
    <property type="match status" value="1"/>
</dbReference>
<evidence type="ECO:0000256" key="11">
    <source>
        <dbReference type="ARBA" id="ARBA00023209"/>
    </source>
</evidence>
<dbReference type="RefSeq" id="WP_055341579.1">
    <property type="nucleotide sequence ID" value="NZ_CDNI01000003.1"/>
</dbReference>
<dbReference type="InterPro" id="IPR045540">
    <property type="entry name" value="YegS/DAGK_C"/>
</dbReference>